<gene>
    <name evidence="2" type="ORF">DIZ79_00130</name>
</gene>
<dbReference type="GO" id="GO:0007165">
    <property type="term" value="P:signal transduction"/>
    <property type="evidence" value="ECO:0007669"/>
    <property type="project" value="InterPro"/>
</dbReference>
<dbReference type="InterPro" id="IPR035897">
    <property type="entry name" value="Toll_tir_struct_dom_sf"/>
</dbReference>
<dbReference type="Gene3D" id="3.40.50.10140">
    <property type="entry name" value="Toll/interleukin-1 receptor homology (TIR) domain"/>
    <property type="match status" value="1"/>
</dbReference>
<evidence type="ECO:0000313" key="2">
    <source>
        <dbReference type="EMBL" id="RDH93553.1"/>
    </source>
</evidence>
<dbReference type="Proteomes" id="UP000255508">
    <property type="component" value="Unassembled WGS sequence"/>
</dbReference>
<dbReference type="AlphaFoldDB" id="A0A370E4F5"/>
<sequence length="106" mass="12302">MGNKVNKRVFISYSHKDLDWLAKIQTFLKRIEVNCDVILWNDDKIQAGTNWRAEIKKEIQSCDAALLLITEEFIASDFINKNELPPLLERASEKRGMLIFPLVLEP</sequence>
<reference evidence="2 3" key="1">
    <citation type="journal article" date="2018" name="ISME J.">
        <title>Endosymbiont genomes yield clues of tubeworm success.</title>
        <authorList>
            <person name="Li Y."/>
            <person name="Liles M.R."/>
            <person name="Halanych K.M."/>
        </authorList>
    </citation>
    <scope>NUCLEOTIDE SEQUENCE [LARGE SCALE GENOMIC DNA]</scope>
    <source>
        <strain evidence="2">A1422</strain>
    </source>
</reference>
<evidence type="ECO:0000313" key="3">
    <source>
        <dbReference type="Proteomes" id="UP000255508"/>
    </source>
</evidence>
<proteinExistence type="predicted"/>
<dbReference type="InterPro" id="IPR000157">
    <property type="entry name" value="TIR_dom"/>
</dbReference>
<name>A0A370E4F5_9GAMM</name>
<feature type="domain" description="TIR" evidence="1">
    <location>
        <begin position="5"/>
        <end position="106"/>
    </location>
</feature>
<evidence type="ECO:0000259" key="1">
    <source>
        <dbReference type="PROSITE" id="PS50104"/>
    </source>
</evidence>
<dbReference type="SUPFAM" id="SSF52200">
    <property type="entry name" value="Toll/Interleukin receptor TIR domain"/>
    <property type="match status" value="1"/>
</dbReference>
<comment type="caution">
    <text evidence="2">The sequence shown here is derived from an EMBL/GenBank/DDBJ whole genome shotgun (WGS) entry which is preliminary data.</text>
</comment>
<dbReference type="PROSITE" id="PS50104">
    <property type="entry name" value="TIR"/>
    <property type="match status" value="1"/>
</dbReference>
<dbReference type="Pfam" id="PF13676">
    <property type="entry name" value="TIR_2"/>
    <property type="match status" value="1"/>
</dbReference>
<protein>
    <recommendedName>
        <fullName evidence="1">TIR domain-containing protein</fullName>
    </recommendedName>
</protein>
<dbReference type="EMBL" id="QFXD01000003">
    <property type="protein sequence ID" value="RDH93553.1"/>
    <property type="molecule type" value="Genomic_DNA"/>
</dbReference>
<accession>A0A370E4F5</accession>
<organism evidence="2 3">
    <name type="scientific">endosymbiont of Lamellibrachia luymesi</name>
    <dbReference type="NCBI Taxonomy" id="2200907"/>
    <lineage>
        <taxon>Bacteria</taxon>
        <taxon>Pseudomonadati</taxon>
        <taxon>Pseudomonadota</taxon>
        <taxon>Gammaproteobacteria</taxon>
        <taxon>sulfur-oxidizing symbionts</taxon>
    </lineage>
</organism>